<sequence>MRVRLGPLQNCHQDEQRASWAALLNSMNPKHDDSQSAALAPPMRGTGIGYPMAGPTSAAVSGTAVRADASFQYQVSCRSSCNFKAIVIFVPLSLELRRLRSLAEPFQDCPSLRSAVDCLRP</sequence>
<dbReference type="EMBL" id="CAUYUJ010004793">
    <property type="protein sequence ID" value="CAK0811003.1"/>
    <property type="molecule type" value="Genomic_DNA"/>
</dbReference>
<keyword evidence="2" id="KW-1185">Reference proteome</keyword>
<proteinExistence type="predicted"/>
<reference evidence="1" key="1">
    <citation type="submission" date="2023-10" db="EMBL/GenBank/DDBJ databases">
        <authorList>
            <person name="Chen Y."/>
            <person name="Shah S."/>
            <person name="Dougan E. K."/>
            <person name="Thang M."/>
            <person name="Chan C."/>
        </authorList>
    </citation>
    <scope>NUCLEOTIDE SEQUENCE [LARGE SCALE GENOMIC DNA]</scope>
</reference>
<accession>A0ABN9QXB5</accession>
<dbReference type="Proteomes" id="UP001189429">
    <property type="component" value="Unassembled WGS sequence"/>
</dbReference>
<protein>
    <submittedName>
        <fullName evidence="1">Uncharacterized protein</fullName>
    </submittedName>
</protein>
<gene>
    <name evidence="1" type="ORF">PCOR1329_LOCUS15770</name>
</gene>
<comment type="caution">
    <text evidence="1">The sequence shown here is derived from an EMBL/GenBank/DDBJ whole genome shotgun (WGS) entry which is preliminary data.</text>
</comment>
<evidence type="ECO:0000313" key="2">
    <source>
        <dbReference type="Proteomes" id="UP001189429"/>
    </source>
</evidence>
<organism evidence="1 2">
    <name type="scientific">Prorocentrum cordatum</name>
    <dbReference type="NCBI Taxonomy" id="2364126"/>
    <lineage>
        <taxon>Eukaryota</taxon>
        <taxon>Sar</taxon>
        <taxon>Alveolata</taxon>
        <taxon>Dinophyceae</taxon>
        <taxon>Prorocentrales</taxon>
        <taxon>Prorocentraceae</taxon>
        <taxon>Prorocentrum</taxon>
    </lineage>
</organism>
<name>A0ABN9QXB5_9DINO</name>
<evidence type="ECO:0000313" key="1">
    <source>
        <dbReference type="EMBL" id="CAK0811003.1"/>
    </source>
</evidence>